<keyword evidence="9" id="KW-1185">Reference proteome</keyword>
<dbReference type="PANTHER" id="PTHR31908:SF9">
    <property type="entry name" value="PROTEIN CROWDED NUCLEI 3"/>
    <property type="match status" value="1"/>
</dbReference>
<evidence type="ECO:0000256" key="7">
    <source>
        <dbReference type="SAM" id="Phobius"/>
    </source>
</evidence>
<dbReference type="Proteomes" id="UP000027120">
    <property type="component" value="Unassembled WGS sequence"/>
</dbReference>
<accession>A0A067FVE2</accession>
<keyword evidence="1 5" id="KW-0175">Coiled coil</keyword>
<name>A0A067FVE2_CITSI</name>
<dbReference type="AlphaFoldDB" id="A0A067FVE2"/>
<dbReference type="InterPro" id="IPR040418">
    <property type="entry name" value="CRWN"/>
</dbReference>
<dbReference type="GO" id="GO:0006997">
    <property type="term" value="P:nucleus organization"/>
    <property type="evidence" value="ECO:0007669"/>
    <property type="project" value="InterPro"/>
</dbReference>
<evidence type="ECO:0000256" key="3">
    <source>
        <dbReference type="ARBA" id="ARBA00024186"/>
    </source>
</evidence>
<feature type="region of interest" description="Disordered" evidence="6">
    <location>
        <begin position="759"/>
        <end position="927"/>
    </location>
</feature>
<feature type="coiled-coil region" evidence="5">
    <location>
        <begin position="37"/>
        <end position="162"/>
    </location>
</feature>
<dbReference type="Gene3D" id="1.10.287.2610">
    <property type="match status" value="1"/>
</dbReference>
<feature type="region of interest" description="Disordered" evidence="6">
    <location>
        <begin position="1031"/>
        <end position="1071"/>
    </location>
</feature>
<gene>
    <name evidence="8" type="ORF">CISIN_1g0008471mg</name>
</gene>
<dbReference type="SUPFAM" id="SSF57997">
    <property type="entry name" value="Tropomyosin"/>
    <property type="match status" value="1"/>
</dbReference>
<dbReference type="PANTHER" id="PTHR31908">
    <property type="entry name" value="PROTEIN CROWDED NUCLEI 4"/>
    <property type="match status" value="1"/>
</dbReference>
<dbReference type="EMBL" id="KK784891">
    <property type="protein sequence ID" value="KDO70125.1"/>
    <property type="molecule type" value="Genomic_DNA"/>
</dbReference>
<feature type="compositionally biased region" description="Acidic residues" evidence="6">
    <location>
        <begin position="1052"/>
        <end position="1061"/>
    </location>
</feature>
<feature type="compositionally biased region" description="Polar residues" evidence="6">
    <location>
        <begin position="863"/>
        <end position="873"/>
    </location>
</feature>
<feature type="transmembrane region" description="Helical" evidence="7">
    <location>
        <begin position="176"/>
        <end position="194"/>
    </location>
</feature>
<feature type="coiled-coil region" evidence="5">
    <location>
        <begin position="254"/>
        <end position="467"/>
    </location>
</feature>
<evidence type="ECO:0000256" key="5">
    <source>
        <dbReference type="SAM" id="Coils"/>
    </source>
</evidence>
<evidence type="ECO:0008006" key="10">
    <source>
        <dbReference type="Google" id="ProtNLM"/>
    </source>
</evidence>
<evidence type="ECO:0000256" key="2">
    <source>
        <dbReference type="ARBA" id="ARBA00023242"/>
    </source>
</evidence>
<keyword evidence="7" id="KW-1133">Transmembrane helix</keyword>
<reference evidence="8 9" key="1">
    <citation type="submission" date="2014-04" db="EMBL/GenBank/DDBJ databases">
        <authorList>
            <consortium name="International Citrus Genome Consortium"/>
            <person name="Gmitter F."/>
            <person name="Chen C."/>
            <person name="Farmerie W."/>
            <person name="Harkins T."/>
            <person name="Desany B."/>
            <person name="Mohiuddin M."/>
            <person name="Kodira C."/>
            <person name="Borodovsky M."/>
            <person name="Lomsadze A."/>
            <person name="Burns P."/>
            <person name="Jenkins J."/>
            <person name="Prochnik S."/>
            <person name="Shu S."/>
            <person name="Chapman J."/>
            <person name="Pitluck S."/>
            <person name="Schmutz J."/>
            <person name="Rokhsar D."/>
        </authorList>
    </citation>
    <scope>NUCLEOTIDE SEQUENCE</scope>
</reference>
<evidence type="ECO:0000256" key="6">
    <source>
        <dbReference type="SAM" id="MobiDB-lite"/>
    </source>
</evidence>
<comment type="subcellular location">
    <subcellularLocation>
        <location evidence="3">Nucleus lamina</location>
    </subcellularLocation>
</comment>
<organism evidence="8 9">
    <name type="scientific">Citrus sinensis</name>
    <name type="common">Sweet orange</name>
    <name type="synonym">Citrus aurantium var. sinensis</name>
    <dbReference type="NCBI Taxonomy" id="2711"/>
    <lineage>
        <taxon>Eukaryota</taxon>
        <taxon>Viridiplantae</taxon>
        <taxon>Streptophyta</taxon>
        <taxon>Embryophyta</taxon>
        <taxon>Tracheophyta</taxon>
        <taxon>Spermatophyta</taxon>
        <taxon>Magnoliopsida</taxon>
        <taxon>eudicotyledons</taxon>
        <taxon>Gunneridae</taxon>
        <taxon>Pentapetalae</taxon>
        <taxon>rosids</taxon>
        <taxon>malvids</taxon>
        <taxon>Sapindales</taxon>
        <taxon>Rutaceae</taxon>
        <taxon>Aurantioideae</taxon>
        <taxon>Citrus</taxon>
    </lineage>
</organism>
<feature type="non-terminal residue" evidence="8">
    <location>
        <position position="1"/>
    </location>
</feature>
<keyword evidence="7" id="KW-0472">Membrane</keyword>
<evidence type="ECO:0000256" key="1">
    <source>
        <dbReference type="ARBA" id="ARBA00023054"/>
    </source>
</evidence>
<protein>
    <recommendedName>
        <fullName evidence="10">Protein CROWDED NUCLEI 1</fullName>
    </recommendedName>
</protein>
<feature type="compositionally biased region" description="Polar residues" evidence="6">
    <location>
        <begin position="767"/>
        <end position="776"/>
    </location>
</feature>
<comment type="similarity">
    <text evidence="4">Belongs to the CRWN family.</text>
</comment>
<evidence type="ECO:0000313" key="9">
    <source>
        <dbReference type="Proteomes" id="UP000027120"/>
    </source>
</evidence>
<feature type="compositionally biased region" description="Basic residues" evidence="6">
    <location>
        <begin position="814"/>
        <end position="825"/>
    </location>
</feature>
<sequence>LEKALRDMGEERAQTKLFSEKTLTDANTLLGGIEGKSLEVEEKFHAAEAKLAEVNRKSSELEMKLQELESRESVIKRERLSLVTEREAHEAAFYKQREDLREWEKKLQIGDERLSELRRTLNQREVKANENERILKQKERDLEELEKKIDLSSSKLKEREDEINSRLAELVVKERVGFLAYLIYLLYFICAYSLPSFSYNVLLNFFFQEADCLRSTVEMKEKRLLTIEEKLNARERVEIQKLLDDQRAILDAKQQEFELELEEKRKSIEEEMRSKISALDQQEFEISHREEKLERREQALDKKSDRVKEKENDLAARLKSVKEREKFVKAEEKKLELEKQKLIADKESLQILKVEIDQIESENAQQELQIQEECQKLKINEEEKSELLRLQSQLKQQIETYRHQQELLLKEHEDLQQDREKFEKEWEVLDEKRDEINKEQEKIADEKKKLEKLQHSAEERLKKEECAMRDYVQREIEAIRLDKEAFEATMRHEQLVLSEKAKNDRRKMLEEFEMQRMNQEAELLNRRDKMEKELQERTRTFEEKRERVLNDIAHLKEVAEGEIQEIKSERDQLEKEKHEVKVNREKLQEQQLGMRKDIDELDILCRRLYGDREQFKREKERFLEFVEKHTSCKNCGEMMRAFVISNLQLPDDEARNDIPLPQVAERCLGNRQGDVAAPYDSNISNSHGGMNLGRADSGGHMSWLRKCTSKIFSISPIKKSEHISTSMLEEEEPQSAVPTIMQEKAEGPGVLVSKEAIGYSIPEDEPQSSFRLVNDSTNREMDDEYAPSVDGHSYMDSKVEDVAEDSQQSELRSGKRRPGRKRKSGVNRTRSVKAAVEDAKLFLGESPEGAGLNASFQAHEDSQGISSHTQEASNMAKKRRRPQTSKTTQSEKDGADSEGYSDSVTAGGGRRKRHQTVATVSQTPGERRYNLRRHKTSSAVLALEASADLSKANKTVAEVTNPVEVVSNPKSASTFPPAVLNENGKSTHLVQVTSVKSMELSRDRAVRFKSTTNIVDENADAPKSIENTVLSEEVNGTSEYVDEDENGGRVLEDEEDDDDDSDHPGEASIGKKLWNFFTS</sequence>
<keyword evidence="7" id="KW-0812">Transmembrane</keyword>
<proteinExistence type="inferred from homology"/>
<evidence type="ECO:0000256" key="4">
    <source>
        <dbReference type="ARBA" id="ARBA00024208"/>
    </source>
</evidence>
<dbReference type="GO" id="GO:0005652">
    <property type="term" value="C:nuclear lamina"/>
    <property type="evidence" value="ECO:0007669"/>
    <property type="project" value="UniProtKB-SubCell"/>
</dbReference>
<feature type="coiled-coil region" evidence="5">
    <location>
        <begin position="509"/>
        <end position="590"/>
    </location>
</feature>
<keyword evidence="2" id="KW-0539">Nucleus</keyword>
<evidence type="ECO:0000313" key="8">
    <source>
        <dbReference type="EMBL" id="KDO70125.1"/>
    </source>
</evidence>